<evidence type="ECO:0000256" key="2">
    <source>
        <dbReference type="SAM" id="MobiDB-lite"/>
    </source>
</evidence>
<name>A0A8D3DGL5_SCOMX</name>
<organism evidence="4 5">
    <name type="scientific">Scophthalmus maximus</name>
    <name type="common">Turbot</name>
    <name type="synonym">Psetta maxima</name>
    <dbReference type="NCBI Taxonomy" id="52904"/>
    <lineage>
        <taxon>Eukaryota</taxon>
        <taxon>Metazoa</taxon>
        <taxon>Chordata</taxon>
        <taxon>Craniata</taxon>
        <taxon>Vertebrata</taxon>
        <taxon>Euteleostomi</taxon>
        <taxon>Actinopterygii</taxon>
        <taxon>Neopterygii</taxon>
        <taxon>Teleostei</taxon>
        <taxon>Neoteleostei</taxon>
        <taxon>Acanthomorphata</taxon>
        <taxon>Carangaria</taxon>
        <taxon>Pleuronectiformes</taxon>
        <taxon>Pleuronectoidei</taxon>
        <taxon>Scophthalmidae</taxon>
        <taxon>Scophthalmus</taxon>
    </lineage>
</organism>
<feature type="region of interest" description="Disordered" evidence="2">
    <location>
        <begin position="586"/>
        <end position="618"/>
    </location>
</feature>
<dbReference type="InterPro" id="IPR038765">
    <property type="entry name" value="Papain-like_cys_pep_sf"/>
</dbReference>
<dbReference type="Ensembl" id="ENSSMAT00000071609.1">
    <property type="protein sequence ID" value="ENSSMAP00000058674.1"/>
    <property type="gene ID" value="ENSSMAG00000016477.2"/>
</dbReference>
<dbReference type="InterPro" id="IPR028889">
    <property type="entry name" value="USP"/>
</dbReference>
<dbReference type="Pfam" id="PF00443">
    <property type="entry name" value="UCH"/>
    <property type="match status" value="2"/>
</dbReference>
<dbReference type="PROSITE" id="PS50235">
    <property type="entry name" value="USP_3"/>
    <property type="match status" value="1"/>
</dbReference>
<evidence type="ECO:0000313" key="4">
    <source>
        <dbReference type="Ensembl" id="ENSSMAP00000058674.1"/>
    </source>
</evidence>
<dbReference type="SUPFAM" id="SSF54001">
    <property type="entry name" value="Cysteine proteinases"/>
    <property type="match status" value="1"/>
</dbReference>
<dbReference type="AlphaFoldDB" id="A0A8D3DGL5"/>
<feature type="region of interest" description="Disordered" evidence="2">
    <location>
        <begin position="342"/>
        <end position="372"/>
    </location>
</feature>
<keyword evidence="1" id="KW-0645">Protease</keyword>
<dbReference type="InterPro" id="IPR050164">
    <property type="entry name" value="Peptidase_C19"/>
</dbReference>
<proteinExistence type="inferred from homology"/>
<evidence type="ECO:0000313" key="5">
    <source>
        <dbReference type="Proteomes" id="UP000694558"/>
    </source>
</evidence>
<keyword evidence="1" id="KW-0378">Hydrolase</keyword>
<feature type="domain" description="USP" evidence="3">
    <location>
        <begin position="93"/>
        <end position="529"/>
    </location>
</feature>
<accession>A0A8D3DGL5</accession>
<evidence type="ECO:0000256" key="1">
    <source>
        <dbReference type="RuleBase" id="RU366025"/>
    </source>
</evidence>
<dbReference type="PANTHER" id="PTHR24006">
    <property type="entry name" value="UBIQUITIN CARBOXYL-TERMINAL HYDROLASE"/>
    <property type="match status" value="1"/>
</dbReference>
<keyword evidence="1" id="KW-0788">Thiol protease</keyword>
<dbReference type="InterPro" id="IPR001394">
    <property type="entry name" value="Peptidase_C19_UCH"/>
</dbReference>
<sequence length="955" mass="108654">VGLLTAQPAEVQDPGEPPESGAPAEAWEGRKGTRAMLHAVWWTDGSETGSSMLRRALEASAEENAARMKRKRCEAQHEMCSPADWIRQDDWPVGIRNVGNTCWFSAVIQSLFHLPVFRRLVLSYHLSERLLDKCKSHSDVSEFSHKLLDWLEDAFQLAASGKNAEDKQRNPMVQLFYGTFVTERRHEGKTLCNTEQFGQYPLQVNGFNSLDECLEGAMVEREIESLHSDHSITPGRERWFKKLPPVLTFELSRFEFNTQLGRPEKIHKKLEFPQIIYMDRYLHKNIEDTHERRGEVKKLKEQLALLQQKLECYKNYGSGPTKYPLADVLQFVLEFATTKPTSVSPAEDLRPAASSPTPAGHPLEEPASKDDRWSLQTSRSASCCQRTPIYKPFTQCRHHVDCPPHPAPHSVTEEELHFVKTCLQRWRTEVENDVNGMLMQIHARTAFNTDHAVCHCAIAQVPYRLHAVLVHEGQASAGHYWAYIYDHANQRWMKYNDVCITESSWDELERDSFGGITNASAYCLMYIDDRLQNLITEDTDNETGQVLHGMDSLPPVLRRYVNEDNRWFQQELSEWEEQFCKTAAPQGESTASVEIPDAGPDNSQQTPVEPAPQSGPSAEDDLFAAQLALSSLTLFLFSSSLLGHFPQMMLTPAMQGVILAIAKARQTFDKEGPEAGLIKAFHEEYCRLYELSQEETTPQEDARLQHALVYFFQNKAPKRVIERTLLEQFTDRNLSFDERAISIMREARSKLRLIKPEDMDMDEYLQWHDDYSLFRTVFVYLLTGLEQYQHGKMREALTYLAHAYETNATLLKNGEQRGVDKSLIAVYRRKCLTALNESASRLFCSAEESKVEEAVAIMDEAVIPCLHLMSRDPALSREDGDAMEGIRSHWCCCLGQDMDDSLQVKLGELLPRVLDGAAESVVLKDPPSPRQPGPRPVQSPGRRHGVHPQHVGGLR</sequence>
<dbReference type="PANTHER" id="PTHR24006:SF678">
    <property type="entry name" value="UBIQUITIN CARBOXYL-TERMINAL HYDROLASE 28"/>
    <property type="match status" value="1"/>
</dbReference>
<dbReference type="Proteomes" id="UP000694558">
    <property type="component" value="Chromosome 4"/>
</dbReference>
<dbReference type="CDD" id="cd02665">
    <property type="entry name" value="Peptidase_C19I"/>
    <property type="match status" value="1"/>
</dbReference>
<dbReference type="GO" id="GO:0016579">
    <property type="term" value="P:protein deubiquitination"/>
    <property type="evidence" value="ECO:0007669"/>
    <property type="project" value="InterPro"/>
</dbReference>
<dbReference type="PROSITE" id="PS00972">
    <property type="entry name" value="USP_1"/>
    <property type="match status" value="1"/>
</dbReference>
<dbReference type="InterPro" id="IPR018200">
    <property type="entry name" value="USP_CS"/>
</dbReference>
<gene>
    <name evidence="4" type="primary">USP28</name>
</gene>
<dbReference type="EC" id="3.4.19.12" evidence="1"/>
<evidence type="ECO:0000259" key="3">
    <source>
        <dbReference type="PROSITE" id="PS50235"/>
    </source>
</evidence>
<keyword evidence="1" id="KW-0833">Ubl conjugation pathway</keyword>
<feature type="compositionally biased region" description="Basic and acidic residues" evidence="2">
    <location>
        <begin position="362"/>
        <end position="372"/>
    </location>
</feature>
<reference evidence="4" key="1">
    <citation type="submission" date="2023-05" db="EMBL/GenBank/DDBJ databases">
        <title>High-quality long-read genome of Scophthalmus maximus.</title>
        <authorList>
            <person name="Lien S."/>
            <person name="Martinez P."/>
        </authorList>
    </citation>
    <scope>NUCLEOTIDE SEQUENCE [LARGE SCALE GENOMIC DNA]</scope>
</reference>
<feature type="region of interest" description="Disordered" evidence="2">
    <location>
        <begin position="1"/>
        <end position="28"/>
    </location>
</feature>
<dbReference type="GO" id="GO:0005829">
    <property type="term" value="C:cytosol"/>
    <property type="evidence" value="ECO:0007669"/>
    <property type="project" value="TreeGrafter"/>
</dbReference>
<comment type="similarity">
    <text evidence="1">Belongs to the peptidase C19 family.</text>
</comment>
<dbReference type="PROSITE" id="PS00973">
    <property type="entry name" value="USP_2"/>
    <property type="match status" value="1"/>
</dbReference>
<dbReference type="GeneTree" id="ENSGT00940000157670"/>
<dbReference type="GO" id="GO:0005634">
    <property type="term" value="C:nucleus"/>
    <property type="evidence" value="ECO:0007669"/>
    <property type="project" value="TreeGrafter"/>
</dbReference>
<dbReference type="GO" id="GO:0000077">
    <property type="term" value="P:DNA damage checkpoint signaling"/>
    <property type="evidence" value="ECO:0007669"/>
    <property type="project" value="TreeGrafter"/>
</dbReference>
<dbReference type="GO" id="GO:0004843">
    <property type="term" value="F:cysteine-type deubiquitinase activity"/>
    <property type="evidence" value="ECO:0007669"/>
    <property type="project" value="UniProtKB-UniRule"/>
</dbReference>
<comment type="catalytic activity">
    <reaction evidence="1">
        <text>Thiol-dependent hydrolysis of ester, thioester, amide, peptide and isopeptide bonds formed by the C-terminal Gly of ubiquitin (a 76-residue protein attached to proteins as an intracellular targeting signal).</text>
        <dbReference type="EC" id="3.4.19.12"/>
    </reaction>
</comment>
<dbReference type="GO" id="GO:0006508">
    <property type="term" value="P:proteolysis"/>
    <property type="evidence" value="ECO:0007669"/>
    <property type="project" value="UniProtKB-KW"/>
</dbReference>
<protein>
    <recommendedName>
        <fullName evidence="1">Ubiquitin carboxyl-terminal hydrolase</fullName>
        <ecNumber evidence="1">3.4.19.12</ecNumber>
    </recommendedName>
</protein>
<reference evidence="4" key="2">
    <citation type="submission" date="2025-08" db="UniProtKB">
        <authorList>
            <consortium name="Ensembl"/>
        </authorList>
    </citation>
    <scope>IDENTIFICATION</scope>
</reference>
<dbReference type="Gene3D" id="3.90.70.10">
    <property type="entry name" value="Cysteine proteinases"/>
    <property type="match status" value="1"/>
</dbReference>
<feature type="compositionally biased region" description="Pro residues" evidence="2">
    <location>
        <begin position="926"/>
        <end position="937"/>
    </location>
</feature>
<feature type="region of interest" description="Disordered" evidence="2">
    <location>
        <begin position="920"/>
        <end position="955"/>
    </location>
</feature>